<reference evidence="3 4" key="1">
    <citation type="submission" date="2020-08" db="EMBL/GenBank/DDBJ databases">
        <title>Genomic Encyclopedia of Type Strains, Phase IV (KMG-IV): sequencing the most valuable type-strain genomes for metagenomic binning, comparative biology and taxonomic classification.</title>
        <authorList>
            <person name="Goeker M."/>
        </authorList>
    </citation>
    <scope>NUCLEOTIDE SEQUENCE [LARGE SCALE GENOMIC DNA]</scope>
    <source>
        <strain evidence="3 4">DSM 102189</strain>
    </source>
</reference>
<dbReference type="InterPro" id="IPR036388">
    <property type="entry name" value="WH-like_DNA-bd_sf"/>
</dbReference>
<dbReference type="SMART" id="SM00421">
    <property type="entry name" value="HTH_LUXR"/>
    <property type="match status" value="1"/>
</dbReference>
<feature type="domain" description="HTH luxR-type" evidence="2">
    <location>
        <begin position="1"/>
        <end position="66"/>
    </location>
</feature>
<dbReference type="InterPro" id="IPR025091">
    <property type="entry name" value="DUF4019"/>
</dbReference>
<dbReference type="InterPro" id="IPR000792">
    <property type="entry name" value="Tscrpt_reg_LuxR_C"/>
</dbReference>
<dbReference type="Pfam" id="PF13211">
    <property type="entry name" value="DUF4019"/>
    <property type="match status" value="1"/>
</dbReference>
<evidence type="ECO:0000256" key="1">
    <source>
        <dbReference type="SAM" id="MobiDB-lite"/>
    </source>
</evidence>
<sequence>MTEGLSALTEKEKAVLRLLLGGHDAKSMARHLGLSVHTINERLRDARRKLSVSSSKAAARILFEAEGGTPQLLGDSDSGGADPVPSDHTTPRRPTRAAAIGGSAMIALFVAALALSAPQNTPSAPPAPTPQIAESDATRAARAWLALVDARDWQASWAATGASFRTANTLATWQAAAETVHARFGPALSRNLENDEDIPAPPGNFRSVRFRTSFANNLGKTEVLSLAREGSQWRVVGIYVE</sequence>
<evidence type="ECO:0000259" key="2">
    <source>
        <dbReference type="PROSITE" id="PS50043"/>
    </source>
</evidence>
<name>A0A841L5N1_9SPHN</name>
<dbReference type="Gene3D" id="1.10.10.10">
    <property type="entry name" value="Winged helix-like DNA-binding domain superfamily/Winged helix DNA-binding domain"/>
    <property type="match status" value="1"/>
</dbReference>
<keyword evidence="4" id="KW-1185">Reference proteome</keyword>
<dbReference type="EMBL" id="JACIIV010000003">
    <property type="protein sequence ID" value="MBB6226273.1"/>
    <property type="molecule type" value="Genomic_DNA"/>
</dbReference>
<proteinExistence type="predicted"/>
<organism evidence="3 4">
    <name type="scientific">Polymorphobacter multimanifer</name>
    <dbReference type="NCBI Taxonomy" id="1070431"/>
    <lineage>
        <taxon>Bacteria</taxon>
        <taxon>Pseudomonadati</taxon>
        <taxon>Pseudomonadota</taxon>
        <taxon>Alphaproteobacteria</taxon>
        <taxon>Sphingomonadales</taxon>
        <taxon>Sphingosinicellaceae</taxon>
        <taxon>Polymorphobacter</taxon>
    </lineage>
</organism>
<dbReference type="AlphaFoldDB" id="A0A841L5N1"/>
<protein>
    <submittedName>
        <fullName evidence="3">DNA-binding CsgD family transcriptional regulator</fullName>
    </submittedName>
</protein>
<dbReference type="InterPro" id="IPR016032">
    <property type="entry name" value="Sig_transdc_resp-reg_C-effctor"/>
</dbReference>
<dbReference type="Proteomes" id="UP000538147">
    <property type="component" value="Unassembled WGS sequence"/>
</dbReference>
<dbReference type="GO" id="GO:0006355">
    <property type="term" value="P:regulation of DNA-templated transcription"/>
    <property type="evidence" value="ECO:0007669"/>
    <property type="project" value="InterPro"/>
</dbReference>
<accession>A0A841L5N1</accession>
<dbReference type="GO" id="GO:0003677">
    <property type="term" value="F:DNA binding"/>
    <property type="evidence" value="ECO:0007669"/>
    <property type="project" value="UniProtKB-KW"/>
</dbReference>
<dbReference type="SUPFAM" id="SSF46894">
    <property type="entry name" value="C-terminal effector domain of the bipartite response regulators"/>
    <property type="match status" value="1"/>
</dbReference>
<dbReference type="RefSeq" id="WP_184194685.1">
    <property type="nucleotide sequence ID" value="NZ_BMOX01000072.1"/>
</dbReference>
<feature type="region of interest" description="Disordered" evidence="1">
    <location>
        <begin position="68"/>
        <end position="95"/>
    </location>
</feature>
<dbReference type="PROSITE" id="PS50043">
    <property type="entry name" value="HTH_LUXR_2"/>
    <property type="match status" value="1"/>
</dbReference>
<keyword evidence="3" id="KW-0238">DNA-binding</keyword>
<evidence type="ECO:0000313" key="3">
    <source>
        <dbReference type="EMBL" id="MBB6226273.1"/>
    </source>
</evidence>
<gene>
    <name evidence="3" type="ORF">FHS79_000427</name>
</gene>
<dbReference type="Pfam" id="PF00196">
    <property type="entry name" value="GerE"/>
    <property type="match status" value="1"/>
</dbReference>
<dbReference type="PRINTS" id="PR00038">
    <property type="entry name" value="HTHLUXR"/>
</dbReference>
<comment type="caution">
    <text evidence="3">The sequence shown here is derived from an EMBL/GenBank/DDBJ whole genome shotgun (WGS) entry which is preliminary data.</text>
</comment>
<evidence type="ECO:0000313" key="4">
    <source>
        <dbReference type="Proteomes" id="UP000538147"/>
    </source>
</evidence>